<evidence type="ECO:0000259" key="11">
    <source>
        <dbReference type="Pfam" id="PF03801"/>
    </source>
</evidence>
<dbReference type="PANTHER" id="PTHR10643">
    <property type="entry name" value="KINETOCHORE PROTEIN NDC80"/>
    <property type="match status" value="1"/>
</dbReference>
<dbReference type="Pfam" id="PF03801">
    <property type="entry name" value="Ndc80_HEC"/>
    <property type="match status" value="1"/>
</dbReference>
<comment type="subunit">
    <text evidence="10">Component of the NDC80 complex.</text>
</comment>
<keyword evidence="4 10" id="KW-0498">Mitosis</keyword>
<dbReference type="GO" id="GO:0005634">
    <property type="term" value="C:nucleus"/>
    <property type="evidence" value="ECO:0007669"/>
    <property type="project" value="UniProtKB-SubCell"/>
</dbReference>
<dbReference type="GO" id="GO:0051315">
    <property type="term" value="P:attachment of mitotic spindle microtubules to kinetochore"/>
    <property type="evidence" value="ECO:0007669"/>
    <property type="project" value="UniProtKB-UniRule"/>
</dbReference>
<keyword evidence="3 10" id="KW-0132">Cell division</keyword>
<dbReference type="InterPro" id="IPR038273">
    <property type="entry name" value="Ndc80_sf"/>
</dbReference>
<sequence length="261" mass="29661">MVFIVLYFSVSSSIISFAMRRNQSLPPNKQTRATVLPPLCRSRAASMAPQPDQRPTVRDVKSKAFMSRALTALVEFLDASDYPNEISTRILQSPNAKEVFYIFEHLVRQLTPLFCLKHPGLKVEEVCVITLRALGYPYALSKQYLATPGAPHAWPSVLAALDWLREEVVNVNEFTIGNFMFKYDDDQANEEEPLGRLLYEAKICAHQAHQRGEKAGPSTIEVRRIFLFQCYFACFSFPAHLYVTSHWVLDKSDNFGYPFAG</sequence>
<dbReference type="Proteomes" id="UP000230066">
    <property type="component" value="Unassembled WGS sequence"/>
</dbReference>
<dbReference type="EMBL" id="JXXN02008214">
    <property type="protein sequence ID" value="THD18870.1"/>
    <property type="molecule type" value="Genomic_DNA"/>
</dbReference>
<dbReference type="PANTHER" id="PTHR10643:SF2">
    <property type="entry name" value="KINETOCHORE PROTEIN NDC80 HOMOLOG"/>
    <property type="match status" value="1"/>
</dbReference>
<comment type="similarity">
    <text evidence="1 10">Belongs to the NDC80/HEC1 family.</text>
</comment>
<dbReference type="Gene3D" id="1.10.418.30">
    <property type="entry name" value="Ncd80 complex, Ncd80 subunit"/>
    <property type="match status" value="1"/>
</dbReference>
<keyword evidence="7 10" id="KW-0539">Nucleus</keyword>
<dbReference type="GO" id="GO:0031262">
    <property type="term" value="C:Ndc80 complex"/>
    <property type="evidence" value="ECO:0007669"/>
    <property type="project" value="UniProtKB-UniRule"/>
</dbReference>
<evidence type="ECO:0000256" key="6">
    <source>
        <dbReference type="ARBA" id="ARBA00023054"/>
    </source>
</evidence>
<comment type="caution">
    <text evidence="12">The sequence shown here is derived from an EMBL/GenBank/DDBJ whole genome shotgun (WGS) entry which is preliminary data.</text>
</comment>
<name>A0A4E0RVS0_FASHE</name>
<evidence type="ECO:0000256" key="4">
    <source>
        <dbReference type="ARBA" id="ARBA00022776"/>
    </source>
</evidence>
<proteinExistence type="inferred from homology"/>
<comment type="subcellular location">
    <subcellularLocation>
        <location evidence="10">Chromosome</location>
        <location evidence="10">Centromere</location>
        <location evidence="10">Kinetochore</location>
    </subcellularLocation>
    <subcellularLocation>
        <location evidence="10">Nucleus</location>
    </subcellularLocation>
</comment>
<evidence type="ECO:0000256" key="2">
    <source>
        <dbReference type="ARBA" id="ARBA00022454"/>
    </source>
</evidence>
<keyword evidence="13" id="KW-1185">Reference proteome</keyword>
<accession>A0A4E0RVS0</accession>
<keyword evidence="2 10" id="KW-0158">Chromosome</keyword>
<evidence type="ECO:0000256" key="3">
    <source>
        <dbReference type="ARBA" id="ARBA00022618"/>
    </source>
</evidence>
<keyword evidence="8 10" id="KW-0131">Cell cycle</keyword>
<keyword evidence="9 10" id="KW-0137">Centromere</keyword>
<protein>
    <recommendedName>
        <fullName evidence="10">Kinetochore protein NDC80</fullName>
    </recommendedName>
</protein>
<evidence type="ECO:0000256" key="9">
    <source>
        <dbReference type="ARBA" id="ARBA00023328"/>
    </source>
</evidence>
<dbReference type="GO" id="GO:0051301">
    <property type="term" value="P:cell division"/>
    <property type="evidence" value="ECO:0007669"/>
    <property type="project" value="UniProtKB-UniRule"/>
</dbReference>
<dbReference type="AlphaFoldDB" id="A0A4E0RVS0"/>
<evidence type="ECO:0000256" key="5">
    <source>
        <dbReference type="ARBA" id="ARBA00022838"/>
    </source>
</evidence>
<evidence type="ECO:0000256" key="1">
    <source>
        <dbReference type="ARBA" id="ARBA00007050"/>
    </source>
</evidence>
<keyword evidence="6" id="KW-0175">Coiled coil</keyword>
<reference evidence="12" key="1">
    <citation type="submission" date="2019-03" db="EMBL/GenBank/DDBJ databases">
        <title>Improved annotation for the trematode Fasciola hepatica.</title>
        <authorList>
            <person name="Choi Y.-J."/>
            <person name="Martin J."/>
            <person name="Mitreva M."/>
        </authorList>
    </citation>
    <scope>NUCLEOTIDE SEQUENCE [LARGE SCALE GENOMIC DNA]</scope>
</reference>
<dbReference type="InterPro" id="IPR005550">
    <property type="entry name" value="Kinetochore_Ndc80"/>
</dbReference>
<keyword evidence="5 10" id="KW-0995">Kinetochore</keyword>
<organism evidence="12 13">
    <name type="scientific">Fasciola hepatica</name>
    <name type="common">Liver fluke</name>
    <dbReference type="NCBI Taxonomy" id="6192"/>
    <lineage>
        <taxon>Eukaryota</taxon>
        <taxon>Metazoa</taxon>
        <taxon>Spiralia</taxon>
        <taxon>Lophotrochozoa</taxon>
        <taxon>Platyhelminthes</taxon>
        <taxon>Trematoda</taxon>
        <taxon>Digenea</taxon>
        <taxon>Plagiorchiida</taxon>
        <taxon>Echinostomata</taxon>
        <taxon>Echinostomatoidea</taxon>
        <taxon>Fasciolidae</taxon>
        <taxon>Fasciola</taxon>
    </lineage>
</organism>
<evidence type="ECO:0000256" key="7">
    <source>
        <dbReference type="ARBA" id="ARBA00023242"/>
    </source>
</evidence>
<gene>
    <name evidence="12" type="ORF">D915_010238</name>
</gene>
<evidence type="ECO:0000256" key="10">
    <source>
        <dbReference type="RuleBase" id="RU368072"/>
    </source>
</evidence>
<comment type="function">
    <text evidence="10">Acts as a component of the essential kinetochore-associated NDC80 complex, which is required for chromosome segregation and spindle checkpoint activity.</text>
</comment>
<dbReference type="InterPro" id="IPR055260">
    <property type="entry name" value="Ndc80_CH"/>
</dbReference>
<feature type="domain" description="Kinetochore protein Ndc80 CH" evidence="11">
    <location>
        <begin position="48"/>
        <end position="166"/>
    </location>
</feature>
<evidence type="ECO:0000256" key="8">
    <source>
        <dbReference type="ARBA" id="ARBA00023306"/>
    </source>
</evidence>
<evidence type="ECO:0000313" key="12">
    <source>
        <dbReference type="EMBL" id="THD18870.1"/>
    </source>
</evidence>
<evidence type="ECO:0000313" key="13">
    <source>
        <dbReference type="Proteomes" id="UP000230066"/>
    </source>
</evidence>